<evidence type="ECO:0000256" key="5">
    <source>
        <dbReference type="ARBA" id="ARBA00022989"/>
    </source>
</evidence>
<evidence type="ECO:0000259" key="8">
    <source>
        <dbReference type="PROSITE" id="PS50850"/>
    </source>
</evidence>
<evidence type="ECO:0000256" key="1">
    <source>
        <dbReference type="ARBA" id="ARBA00004651"/>
    </source>
</evidence>
<feature type="transmembrane region" description="Helical" evidence="7">
    <location>
        <begin position="243"/>
        <end position="263"/>
    </location>
</feature>
<feature type="transmembrane region" description="Helical" evidence="7">
    <location>
        <begin position="162"/>
        <end position="181"/>
    </location>
</feature>
<keyword evidence="4 7" id="KW-0812">Transmembrane</keyword>
<sequence>MNTETYRRFQFSLLIGSVFICGAAEGMLLPLIALLLEKNGVSALLNGLGSTSLYIGMLISVPLLEKPMRKLGYKLFLIIGLGLITVPLFLFPISMNLWFWFVLRLCVGFGDSILHLAAQTWITIDSPMNKRGRNIAFYGLSFGLGFAAGPMLVRLIAFGTEVPFITSGFFCLAVLLLLFLLKNEYPELSDSSGSSVRQVLIRYKKVIAATWSGLAVTLAFGYLETSLNNSFPIFAVRHGYNLTQISILLPAFVIGALVTQVPLGMLGDRFGRKRLLPLICLFGSMFIACTGLLSAYFYGIYFTLLGAGMLIGSLYSMSMGYVSDLLDKEQIPLGNILMTVCYSAGCMVGPVAGSTLINWIPKGGLFYGIAIFVFVSSMSCFIHQFFIARKSSLNHSTTQQRVSSH</sequence>
<feature type="domain" description="Major facilitator superfamily (MFS) profile" evidence="8">
    <location>
        <begin position="10"/>
        <end position="392"/>
    </location>
</feature>
<dbReference type="RefSeq" id="WP_253061140.1">
    <property type="nucleotide sequence ID" value="NZ_JAMXWM010000008.1"/>
</dbReference>
<dbReference type="InterPro" id="IPR047200">
    <property type="entry name" value="MFS_YcaD-like"/>
</dbReference>
<evidence type="ECO:0000256" key="3">
    <source>
        <dbReference type="ARBA" id="ARBA00022475"/>
    </source>
</evidence>
<gene>
    <name evidence="9" type="ORF">ACFSUE_09890</name>
</gene>
<dbReference type="PANTHER" id="PTHR23521">
    <property type="entry name" value="TRANSPORTER MFS SUPERFAMILY"/>
    <property type="match status" value="1"/>
</dbReference>
<comment type="subcellular location">
    <subcellularLocation>
        <location evidence="1">Cell membrane</location>
        <topology evidence="1">Multi-pass membrane protein</topology>
    </subcellularLocation>
</comment>
<evidence type="ECO:0000313" key="10">
    <source>
        <dbReference type="Proteomes" id="UP001597399"/>
    </source>
</evidence>
<feature type="transmembrane region" description="Helical" evidence="7">
    <location>
        <begin position="335"/>
        <end position="360"/>
    </location>
</feature>
<organism evidence="9 10">
    <name type="scientific">Sporolactobacillus shoreicorticis</name>
    <dbReference type="NCBI Taxonomy" id="1923877"/>
    <lineage>
        <taxon>Bacteria</taxon>
        <taxon>Bacillati</taxon>
        <taxon>Bacillota</taxon>
        <taxon>Bacilli</taxon>
        <taxon>Bacillales</taxon>
        <taxon>Sporolactobacillaceae</taxon>
        <taxon>Sporolactobacillus</taxon>
    </lineage>
</organism>
<accession>A0ABW5S3L4</accession>
<keyword evidence="5 7" id="KW-1133">Transmembrane helix</keyword>
<protein>
    <submittedName>
        <fullName evidence="9">MFS transporter</fullName>
    </submittedName>
</protein>
<dbReference type="Pfam" id="PF07690">
    <property type="entry name" value="MFS_1"/>
    <property type="match status" value="1"/>
</dbReference>
<feature type="transmembrane region" description="Helical" evidence="7">
    <location>
        <begin position="42"/>
        <end position="64"/>
    </location>
</feature>
<comment type="caution">
    <text evidence="9">The sequence shown here is derived from an EMBL/GenBank/DDBJ whole genome shotgun (WGS) entry which is preliminary data.</text>
</comment>
<dbReference type="InterPro" id="IPR011701">
    <property type="entry name" value="MFS"/>
</dbReference>
<feature type="transmembrane region" description="Helical" evidence="7">
    <location>
        <begin position="275"/>
        <end position="298"/>
    </location>
</feature>
<evidence type="ECO:0000313" key="9">
    <source>
        <dbReference type="EMBL" id="MFD2693934.1"/>
    </source>
</evidence>
<dbReference type="PROSITE" id="PS50850">
    <property type="entry name" value="MFS"/>
    <property type="match status" value="1"/>
</dbReference>
<dbReference type="CDD" id="cd17477">
    <property type="entry name" value="MFS_YcaD_like"/>
    <property type="match status" value="1"/>
</dbReference>
<feature type="transmembrane region" description="Helical" evidence="7">
    <location>
        <begin position="304"/>
        <end position="323"/>
    </location>
</feature>
<dbReference type="PANTHER" id="PTHR23521:SF2">
    <property type="entry name" value="TRANSPORTER MFS SUPERFAMILY"/>
    <property type="match status" value="1"/>
</dbReference>
<dbReference type="InterPro" id="IPR036259">
    <property type="entry name" value="MFS_trans_sf"/>
</dbReference>
<keyword evidence="2" id="KW-0813">Transport</keyword>
<dbReference type="EMBL" id="JBHUMQ010000023">
    <property type="protein sequence ID" value="MFD2693934.1"/>
    <property type="molecule type" value="Genomic_DNA"/>
</dbReference>
<dbReference type="Proteomes" id="UP001597399">
    <property type="component" value="Unassembled WGS sequence"/>
</dbReference>
<keyword evidence="3" id="KW-1003">Cell membrane</keyword>
<keyword evidence="6 7" id="KW-0472">Membrane</keyword>
<evidence type="ECO:0000256" key="6">
    <source>
        <dbReference type="ARBA" id="ARBA00023136"/>
    </source>
</evidence>
<evidence type="ECO:0000256" key="2">
    <source>
        <dbReference type="ARBA" id="ARBA00022448"/>
    </source>
</evidence>
<feature type="transmembrane region" description="Helical" evidence="7">
    <location>
        <begin position="206"/>
        <end position="223"/>
    </location>
</feature>
<keyword evidence="10" id="KW-1185">Reference proteome</keyword>
<dbReference type="Gene3D" id="1.20.1250.20">
    <property type="entry name" value="MFS general substrate transporter like domains"/>
    <property type="match status" value="2"/>
</dbReference>
<dbReference type="InterPro" id="IPR020846">
    <property type="entry name" value="MFS_dom"/>
</dbReference>
<evidence type="ECO:0000256" key="7">
    <source>
        <dbReference type="SAM" id="Phobius"/>
    </source>
</evidence>
<dbReference type="SUPFAM" id="SSF103473">
    <property type="entry name" value="MFS general substrate transporter"/>
    <property type="match status" value="1"/>
</dbReference>
<feature type="transmembrane region" description="Helical" evidence="7">
    <location>
        <begin position="97"/>
        <end position="114"/>
    </location>
</feature>
<feature type="transmembrane region" description="Helical" evidence="7">
    <location>
        <begin position="12"/>
        <end position="36"/>
    </location>
</feature>
<name>A0ABW5S3L4_9BACL</name>
<proteinExistence type="predicted"/>
<evidence type="ECO:0000256" key="4">
    <source>
        <dbReference type="ARBA" id="ARBA00022692"/>
    </source>
</evidence>
<feature type="transmembrane region" description="Helical" evidence="7">
    <location>
        <begin position="366"/>
        <end position="387"/>
    </location>
</feature>
<feature type="transmembrane region" description="Helical" evidence="7">
    <location>
        <begin position="135"/>
        <end position="156"/>
    </location>
</feature>
<feature type="transmembrane region" description="Helical" evidence="7">
    <location>
        <begin position="71"/>
        <end position="91"/>
    </location>
</feature>
<reference evidence="10" key="1">
    <citation type="journal article" date="2019" name="Int. J. Syst. Evol. Microbiol.">
        <title>The Global Catalogue of Microorganisms (GCM) 10K type strain sequencing project: providing services to taxonomists for standard genome sequencing and annotation.</title>
        <authorList>
            <consortium name="The Broad Institute Genomics Platform"/>
            <consortium name="The Broad Institute Genome Sequencing Center for Infectious Disease"/>
            <person name="Wu L."/>
            <person name="Ma J."/>
        </authorList>
    </citation>
    <scope>NUCLEOTIDE SEQUENCE [LARGE SCALE GENOMIC DNA]</scope>
    <source>
        <strain evidence="10">TISTR 2466</strain>
    </source>
</reference>